<proteinExistence type="predicted"/>
<reference evidence="1 2" key="1">
    <citation type="submission" date="2019-12" db="EMBL/GenBank/DDBJ databases">
        <title>Chromosome-level assembly of the Caenorhabditis remanei genome.</title>
        <authorList>
            <person name="Teterina A.A."/>
            <person name="Willis J.H."/>
            <person name="Phillips P.C."/>
        </authorList>
    </citation>
    <scope>NUCLEOTIDE SEQUENCE [LARGE SCALE GENOMIC DNA]</scope>
    <source>
        <strain evidence="1 2">PX506</strain>
        <tissue evidence="1">Whole organism</tissue>
    </source>
</reference>
<sequence length="247" mass="27608">MSSSDLSTRSPPSSQGDLFLTIYVCGENPEDLRNFIPIHIFTKSITELEDSVDLSTINYRSYLSAIEKYWVLRTRPCTIWMAAGLFMLSLESVTCCTSVLQASEESIRNASQFAQDWENSVARKLPQALSIRSEAAVRIANVAKTYSDNDKAVVFNETFRAKVATGAKKKVSLNDILSKFKNWGNISQVCNENCQCDTSDDSINVIEDNISSSTRQQAPPPIDHQRLLKSFNLHILSESFLSSHLIP</sequence>
<accession>A0A6A5G2W4</accession>
<dbReference type="RefSeq" id="XP_053579907.1">
    <property type="nucleotide sequence ID" value="XM_053736341.1"/>
</dbReference>
<dbReference type="CTD" id="78777920"/>
<protein>
    <submittedName>
        <fullName evidence="1">Uncharacterized protein</fullName>
    </submittedName>
</protein>
<dbReference type="KEGG" id="crq:GCK72_025441"/>
<dbReference type="GeneID" id="78777920"/>
<evidence type="ECO:0000313" key="2">
    <source>
        <dbReference type="Proteomes" id="UP000483820"/>
    </source>
</evidence>
<comment type="caution">
    <text evidence="1">The sequence shown here is derived from an EMBL/GenBank/DDBJ whole genome shotgun (WGS) entry which is preliminary data.</text>
</comment>
<organism evidence="1 2">
    <name type="scientific">Caenorhabditis remanei</name>
    <name type="common">Caenorhabditis vulgaris</name>
    <dbReference type="NCBI Taxonomy" id="31234"/>
    <lineage>
        <taxon>Eukaryota</taxon>
        <taxon>Metazoa</taxon>
        <taxon>Ecdysozoa</taxon>
        <taxon>Nematoda</taxon>
        <taxon>Chromadorea</taxon>
        <taxon>Rhabditida</taxon>
        <taxon>Rhabditina</taxon>
        <taxon>Rhabditomorpha</taxon>
        <taxon>Rhabditoidea</taxon>
        <taxon>Rhabditidae</taxon>
        <taxon>Peloderinae</taxon>
        <taxon>Caenorhabditis</taxon>
    </lineage>
</organism>
<dbReference type="EMBL" id="WUAV01000006">
    <property type="protein sequence ID" value="KAF1748974.1"/>
    <property type="molecule type" value="Genomic_DNA"/>
</dbReference>
<dbReference type="AlphaFoldDB" id="A0A6A5G2W4"/>
<name>A0A6A5G2W4_CAERE</name>
<dbReference type="Proteomes" id="UP000483820">
    <property type="component" value="Chromosome X"/>
</dbReference>
<evidence type="ECO:0000313" key="1">
    <source>
        <dbReference type="EMBL" id="KAF1748974.1"/>
    </source>
</evidence>
<gene>
    <name evidence="1" type="ORF">GCK72_025441</name>
</gene>